<dbReference type="AlphaFoldDB" id="A0A381QVG3"/>
<reference evidence="1" key="1">
    <citation type="submission" date="2018-05" db="EMBL/GenBank/DDBJ databases">
        <authorList>
            <person name="Lanie J.A."/>
            <person name="Ng W.-L."/>
            <person name="Kazmierczak K.M."/>
            <person name="Andrzejewski T.M."/>
            <person name="Davidsen T.M."/>
            <person name="Wayne K.J."/>
            <person name="Tettelin H."/>
            <person name="Glass J.I."/>
            <person name="Rusch D."/>
            <person name="Podicherti R."/>
            <person name="Tsui H.-C.T."/>
            <person name="Winkler M.E."/>
        </authorList>
    </citation>
    <scope>NUCLEOTIDE SEQUENCE</scope>
</reference>
<name>A0A381QVG3_9ZZZZ</name>
<dbReference type="CDD" id="cd16325">
    <property type="entry name" value="LolA"/>
    <property type="match status" value="1"/>
</dbReference>
<sequence length="206" mass="24366">MKYLLLIFLVSIISLSGYDPDKKAFSLLNSMSDNYKKMKGFSTTFTYSMINLTENISDSFEGKIFVKGEKYVLYIEGQKIINDSKTSWTYLDDLNEVTISEFDASEQEISLSNIFDIYKNGFDYKYIGEEDKLNIIELYPQDEFKTYYKIVFKIDLNNFLHSFSVYDNTNSKFVYIINEFLEEEFDNTFFTFDLSLYPDIEVIDFR</sequence>
<proteinExistence type="predicted"/>
<dbReference type="InterPro" id="IPR004564">
    <property type="entry name" value="OM_lipoprot_carrier_LolA-like"/>
</dbReference>
<dbReference type="Gene3D" id="2.50.20.10">
    <property type="entry name" value="Lipoprotein localisation LolA/LolB/LppX"/>
    <property type="match status" value="1"/>
</dbReference>
<organism evidence="1">
    <name type="scientific">marine metagenome</name>
    <dbReference type="NCBI Taxonomy" id="408172"/>
    <lineage>
        <taxon>unclassified sequences</taxon>
        <taxon>metagenomes</taxon>
        <taxon>ecological metagenomes</taxon>
    </lineage>
</organism>
<evidence type="ECO:0000313" key="1">
    <source>
        <dbReference type="EMBL" id="SUZ83140.1"/>
    </source>
</evidence>
<dbReference type="EMBL" id="UINC01001538">
    <property type="protein sequence ID" value="SUZ83140.1"/>
    <property type="molecule type" value="Genomic_DNA"/>
</dbReference>
<dbReference type="InterPro" id="IPR029046">
    <property type="entry name" value="LolA/LolB/LppX"/>
</dbReference>
<accession>A0A381QVG3</accession>
<evidence type="ECO:0008006" key="2">
    <source>
        <dbReference type="Google" id="ProtNLM"/>
    </source>
</evidence>
<gene>
    <name evidence="1" type="ORF">METZ01_LOCUS35994</name>
</gene>
<dbReference type="SUPFAM" id="SSF89392">
    <property type="entry name" value="Prokaryotic lipoproteins and lipoprotein localization factors"/>
    <property type="match status" value="1"/>
</dbReference>
<protein>
    <recommendedName>
        <fullName evidence="2">Outer-membrane lipoprotein carrier protein</fullName>
    </recommendedName>
</protein>
<dbReference type="Pfam" id="PF03548">
    <property type="entry name" value="LolA"/>
    <property type="match status" value="1"/>
</dbReference>